<keyword evidence="2" id="KW-1185">Reference proteome</keyword>
<protein>
    <submittedName>
        <fullName evidence="1">Uncharacterized protein</fullName>
    </submittedName>
</protein>
<dbReference type="RefSeq" id="WP_177232680.1">
    <property type="nucleotide sequence ID" value="NZ_FOYT01000004.1"/>
</dbReference>
<dbReference type="EMBL" id="FOYT01000004">
    <property type="protein sequence ID" value="SFR68609.1"/>
    <property type="molecule type" value="Genomic_DNA"/>
</dbReference>
<gene>
    <name evidence="1" type="ORF">SAMN04487947_3471</name>
</gene>
<dbReference type="AlphaFoldDB" id="A0A1I6IPR5"/>
<evidence type="ECO:0000313" key="2">
    <source>
        <dbReference type="Proteomes" id="UP000198531"/>
    </source>
</evidence>
<organism evidence="1 2">
    <name type="scientific">Halogeometricum rufum</name>
    <dbReference type="NCBI Taxonomy" id="553469"/>
    <lineage>
        <taxon>Archaea</taxon>
        <taxon>Methanobacteriati</taxon>
        <taxon>Methanobacteriota</taxon>
        <taxon>Stenosarchaea group</taxon>
        <taxon>Halobacteria</taxon>
        <taxon>Halobacteriales</taxon>
        <taxon>Haloferacaceae</taxon>
        <taxon>Halogeometricum</taxon>
    </lineage>
</organism>
<evidence type="ECO:0000313" key="1">
    <source>
        <dbReference type="EMBL" id="SFR68609.1"/>
    </source>
</evidence>
<sequence length="56" mass="5812">MVQTCHVCGSTVVEDGVTVAQSDSGFVCADCGEVTCTGCQSIGLSKNTNHCRRCRG</sequence>
<reference evidence="2" key="1">
    <citation type="submission" date="2016-10" db="EMBL/GenBank/DDBJ databases">
        <authorList>
            <person name="Varghese N."/>
            <person name="Submissions S."/>
        </authorList>
    </citation>
    <scope>NUCLEOTIDE SEQUENCE [LARGE SCALE GENOMIC DNA]</scope>
    <source>
        <strain evidence="2">CGMCC 1.7736</strain>
    </source>
</reference>
<name>A0A1I6IPR5_9EURY</name>
<accession>A0A1I6IPR5</accession>
<proteinExistence type="predicted"/>
<dbReference type="Proteomes" id="UP000198531">
    <property type="component" value="Unassembled WGS sequence"/>
</dbReference>